<dbReference type="PROSITE" id="PS00893">
    <property type="entry name" value="NUDIX_BOX"/>
    <property type="match status" value="1"/>
</dbReference>
<dbReference type="Pfam" id="PF16810">
    <property type="entry name" value="RXLR"/>
    <property type="match status" value="1"/>
</dbReference>
<comment type="subcellular location">
    <subcellularLocation>
        <location evidence="1 7">Secreted</location>
    </subcellularLocation>
</comment>
<evidence type="ECO:0000313" key="9">
    <source>
        <dbReference type="EMBL" id="POM77584.1"/>
    </source>
</evidence>
<protein>
    <recommendedName>
        <fullName evidence="7">RxLR effector protein</fullName>
    </recommendedName>
</protein>
<evidence type="ECO:0000256" key="1">
    <source>
        <dbReference type="ARBA" id="ARBA00004613"/>
    </source>
</evidence>
<evidence type="ECO:0000256" key="2">
    <source>
        <dbReference type="ARBA" id="ARBA00010400"/>
    </source>
</evidence>
<evidence type="ECO:0000256" key="4">
    <source>
        <dbReference type="ARBA" id="ARBA00022723"/>
    </source>
</evidence>
<evidence type="ECO:0000313" key="10">
    <source>
        <dbReference type="Proteomes" id="UP000237271"/>
    </source>
</evidence>
<gene>
    <name evidence="9" type="ORF">PHPALM_5013</name>
</gene>
<dbReference type="GO" id="GO:0005737">
    <property type="term" value="C:cytoplasm"/>
    <property type="evidence" value="ECO:0007669"/>
    <property type="project" value="TreeGrafter"/>
</dbReference>
<dbReference type="PANTHER" id="PTHR12629:SF0">
    <property type="entry name" value="DIPHOSPHOINOSITOL-POLYPHOSPHATE DIPHOSPHATASE"/>
    <property type="match status" value="1"/>
</dbReference>
<sequence>MRVQSVLLFVFIASTAFAAADSTTTNIATVQSNELSFRWITADRKQVKRSLRRYDPDELDSEDEEDRGAFDKVDDVVTKLDDVAGKQQQLTAKLDALILKNLDEFSMTGDLAKKLSGKYEDAYKLSLPTLKQLDEIEILRVDDIATYSKETGKSMRRVIEPFNGIKIAPEKFLESHVGRDLQRYDPVDGSRLLSASVVSRPKSQGGGDVLLISSSNPNKGDWLLPKGGWDKGEDVKRAAMREVIEEGGVRSKLLLRYFVGCLTRGLQANAQLLHGLGKSKFSEGDKKYTYYSYMMKANTVYGDWAESVRYRIWVSYDDAIALLAKRPHMVNVVKEAKKINGKIKARDLPEADPKMRKFTLDLE</sequence>
<dbReference type="Proteomes" id="UP000237271">
    <property type="component" value="Unassembled WGS sequence"/>
</dbReference>
<evidence type="ECO:0000256" key="6">
    <source>
        <dbReference type="ARBA" id="ARBA00022801"/>
    </source>
</evidence>
<comment type="function">
    <text evidence="7">Effector that suppresses plant defense responses during pathogen infection.</text>
</comment>
<dbReference type="GO" id="GO:0046872">
    <property type="term" value="F:metal ion binding"/>
    <property type="evidence" value="ECO:0007669"/>
    <property type="project" value="UniProtKB-KW"/>
</dbReference>
<organism evidence="9 10">
    <name type="scientific">Phytophthora palmivora</name>
    <dbReference type="NCBI Taxonomy" id="4796"/>
    <lineage>
        <taxon>Eukaryota</taxon>
        <taxon>Sar</taxon>
        <taxon>Stramenopiles</taxon>
        <taxon>Oomycota</taxon>
        <taxon>Peronosporomycetes</taxon>
        <taxon>Peronosporales</taxon>
        <taxon>Peronosporaceae</taxon>
        <taxon>Phytophthora</taxon>
    </lineage>
</organism>
<feature type="chain" id="PRO_5045010706" description="RxLR effector protein" evidence="7">
    <location>
        <begin position="21"/>
        <end position="363"/>
    </location>
</feature>
<keyword evidence="3 7" id="KW-0964">Secreted</keyword>
<proteinExistence type="inferred from homology"/>
<dbReference type="OrthoDB" id="128927at2759"/>
<dbReference type="GO" id="GO:0005634">
    <property type="term" value="C:nucleus"/>
    <property type="evidence" value="ECO:0007669"/>
    <property type="project" value="TreeGrafter"/>
</dbReference>
<dbReference type="EMBL" id="NCKW01002479">
    <property type="protein sequence ID" value="POM77584.1"/>
    <property type="molecule type" value="Genomic_DNA"/>
</dbReference>
<dbReference type="Gene3D" id="3.90.79.10">
    <property type="entry name" value="Nucleoside Triphosphate Pyrophosphohydrolase"/>
    <property type="match status" value="1"/>
</dbReference>
<evidence type="ECO:0000256" key="7">
    <source>
        <dbReference type="RuleBase" id="RU367124"/>
    </source>
</evidence>
<dbReference type="PANTHER" id="PTHR12629">
    <property type="entry name" value="DIPHOSPHOINOSITOL POLYPHOSPHATE PHOSPHOHYDROLASE"/>
    <property type="match status" value="1"/>
</dbReference>
<dbReference type="AlphaFoldDB" id="A0A2P4YIF6"/>
<dbReference type="InterPro" id="IPR020084">
    <property type="entry name" value="NUDIX_hydrolase_CS"/>
</dbReference>
<keyword evidence="6" id="KW-0378">Hydrolase</keyword>
<dbReference type="Pfam" id="PF00293">
    <property type="entry name" value="NUDIX"/>
    <property type="match status" value="1"/>
</dbReference>
<dbReference type="SUPFAM" id="SSF55811">
    <property type="entry name" value="Nudix"/>
    <property type="match status" value="1"/>
</dbReference>
<dbReference type="InterPro" id="IPR031825">
    <property type="entry name" value="RXLR"/>
</dbReference>
<dbReference type="InterPro" id="IPR015797">
    <property type="entry name" value="NUDIX_hydrolase-like_dom_sf"/>
</dbReference>
<feature type="signal peptide" evidence="7">
    <location>
        <begin position="1"/>
        <end position="20"/>
    </location>
</feature>
<dbReference type="InterPro" id="IPR000086">
    <property type="entry name" value="NUDIX_hydrolase_dom"/>
</dbReference>
<keyword evidence="5 7" id="KW-0732">Signal</keyword>
<dbReference type="GO" id="GO:0016787">
    <property type="term" value="F:hydrolase activity"/>
    <property type="evidence" value="ECO:0007669"/>
    <property type="project" value="UniProtKB-KW"/>
</dbReference>
<dbReference type="PROSITE" id="PS51462">
    <property type="entry name" value="NUDIX"/>
    <property type="match status" value="1"/>
</dbReference>
<comment type="similarity">
    <text evidence="2 7">Belongs to the RxLR effector family.</text>
</comment>
<name>A0A2P4YIF6_9STRA</name>
<keyword evidence="4" id="KW-0479">Metal-binding</keyword>
<comment type="caution">
    <text evidence="9">The sequence shown here is derived from an EMBL/GenBank/DDBJ whole genome shotgun (WGS) entry which is preliminary data.</text>
</comment>
<evidence type="ECO:0000259" key="8">
    <source>
        <dbReference type="PROSITE" id="PS51462"/>
    </source>
</evidence>
<evidence type="ECO:0000256" key="3">
    <source>
        <dbReference type="ARBA" id="ARBA00022525"/>
    </source>
</evidence>
<keyword evidence="10" id="KW-1185">Reference proteome</keyword>
<comment type="domain">
    <text evidence="7">The RxLR-dEER motif acts to carry the protein into the host cell cytoplasm through binding to cell surface phosphatidylinositol-3-phosphate.</text>
</comment>
<evidence type="ECO:0000256" key="5">
    <source>
        <dbReference type="ARBA" id="ARBA00022729"/>
    </source>
</evidence>
<reference evidence="9 10" key="1">
    <citation type="journal article" date="2017" name="Genome Biol. Evol.">
        <title>Phytophthora megakarya and P. palmivora, closely related causal agents of cacao black pod rot, underwent increases in genome sizes and gene numbers by different mechanisms.</title>
        <authorList>
            <person name="Ali S.S."/>
            <person name="Shao J."/>
            <person name="Lary D.J."/>
            <person name="Kronmiller B."/>
            <person name="Shen D."/>
            <person name="Strem M.D."/>
            <person name="Amoako-Attah I."/>
            <person name="Akrofi A.Y."/>
            <person name="Begoude B.A."/>
            <person name="Ten Hoopen G.M."/>
            <person name="Coulibaly K."/>
            <person name="Kebe B.I."/>
            <person name="Melnick R.L."/>
            <person name="Guiltinan M.J."/>
            <person name="Tyler B.M."/>
            <person name="Meinhardt L.W."/>
            <person name="Bailey B.A."/>
        </authorList>
    </citation>
    <scope>NUCLEOTIDE SEQUENCE [LARGE SCALE GENOMIC DNA]</scope>
    <source>
        <strain evidence="10">sbr112.9</strain>
    </source>
</reference>
<feature type="domain" description="Nudix hydrolase" evidence="8">
    <location>
        <begin position="189"/>
        <end position="336"/>
    </location>
</feature>
<accession>A0A2P4YIF6</accession>